<reference evidence="1 2" key="1">
    <citation type="submission" date="2024-03" db="EMBL/GenBank/DDBJ databases">
        <title>Human intestinal bacterial collection.</title>
        <authorList>
            <person name="Pauvert C."/>
            <person name="Hitch T.C.A."/>
            <person name="Clavel T."/>
        </authorList>
    </citation>
    <scope>NUCLEOTIDE SEQUENCE [LARGE SCALE GENOMIC DNA]</scope>
    <source>
        <strain evidence="1 2">CLA-AA-H281</strain>
    </source>
</reference>
<organism evidence="1 2">
    <name type="scientific">Faecalibacterium intestinale</name>
    <dbReference type="NCBI Taxonomy" id="3133155"/>
    <lineage>
        <taxon>Bacteria</taxon>
        <taxon>Bacillati</taxon>
        <taxon>Bacillota</taxon>
        <taxon>Clostridia</taxon>
        <taxon>Eubacteriales</taxon>
        <taxon>Oscillospiraceae</taxon>
        <taxon>Faecalibacterium</taxon>
    </lineage>
</organism>
<evidence type="ECO:0000313" key="1">
    <source>
        <dbReference type="EMBL" id="MEQ2385001.1"/>
    </source>
</evidence>
<keyword evidence="2" id="KW-1185">Reference proteome</keyword>
<comment type="caution">
    <text evidence="1">The sequence shown here is derived from an EMBL/GenBank/DDBJ whole genome shotgun (WGS) entry which is preliminary data.</text>
</comment>
<proteinExistence type="predicted"/>
<evidence type="ECO:0008006" key="3">
    <source>
        <dbReference type="Google" id="ProtNLM"/>
    </source>
</evidence>
<dbReference type="EMBL" id="JBBMEN010000003">
    <property type="protein sequence ID" value="MEQ2385001.1"/>
    <property type="molecule type" value="Genomic_DNA"/>
</dbReference>
<dbReference type="Proteomes" id="UP001465119">
    <property type="component" value="Unassembled WGS sequence"/>
</dbReference>
<gene>
    <name evidence="1" type="ORF">WMO20_03485</name>
</gene>
<name>A0ABV1C0A5_9FIRM</name>
<protein>
    <recommendedName>
        <fullName evidence="3">pEK499-p136 HEPN domain-containing protein</fullName>
    </recommendedName>
</protein>
<dbReference type="RefSeq" id="WP_349185859.1">
    <property type="nucleotide sequence ID" value="NZ_JBBMEN010000003.1"/>
</dbReference>
<sequence length="172" mass="19962">MVDRIVKEINICLENDCYISALGMALTLPDICGKAKYPQWKKQNVGLRYKKWYDEYIGFREIPSGPHSEDFSYLSGEVVYSLRNCLLHQGTPNIDNNKITEKRCKMDYFILVINNDEHITSSEFALNHDGARSDCGMKVDLYSLCGKLTRAASDYYHSNKELFDFFQYQLIQ</sequence>
<accession>A0ABV1C0A5</accession>
<evidence type="ECO:0000313" key="2">
    <source>
        <dbReference type="Proteomes" id="UP001465119"/>
    </source>
</evidence>